<sequence length="141" mass="16573">MKEDIFTTQIHAGSRTYFFDVKTSENGEKYLKITESKHISEHTFERYQILIFEKDVEKFELAILEALKKIKPSTNTITLDEKRKKHPNAYRSWAIEDDQQLELLYCEGKNVKELSQLFGRNTGAINARIEKLELKEKYGNP</sequence>
<dbReference type="Gene3D" id="3.10.450.700">
    <property type="match status" value="1"/>
</dbReference>
<reference evidence="3 4" key="1">
    <citation type="submission" date="2016-09" db="EMBL/GenBank/DDBJ databases">
        <authorList>
            <person name="Capua I."/>
            <person name="De Benedictis P."/>
            <person name="Joannis T."/>
            <person name="Lombin L.H."/>
            <person name="Cattoli G."/>
        </authorList>
    </citation>
    <scope>NUCLEOTIDE SEQUENCE [LARGE SCALE GENOMIC DNA]</scope>
    <source>
        <strain evidence="3 4">A7P-90m</strain>
    </source>
</reference>
<keyword evidence="4" id="KW-1185">Reference proteome</keyword>
<dbReference type="GO" id="GO:0032422">
    <property type="term" value="F:purine-rich negative regulatory element binding"/>
    <property type="evidence" value="ECO:0007669"/>
    <property type="project" value="InterPro"/>
</dbReference>
<evidence type="ECO:0000313" key="4">
    <source>
        <dbReference type="Proteomes" id="UP000199452"/>
    </source>
</evidence>
<comment type="similarity">
    <text evidence="1">Belongs to the PUR DNA-binding protein family.</text>
</comment>
<proteinExistence type="inferred from homology"/>
<evidence type="ECO:0000313" key="3">
    <source>
        <dbReference type="EMBL" id="SDC85366.1"/>
    </source>
</evidence>
<name>A0A1G6Q0Q4_9BACT</name>
<dbReference type="SMART" id="SM00712">
    <property type="entry name" value="PUR"/>
    <property type="match status" value="1"/>
</dbReference>
<organism evidence="3 4">
    <name type="scientific">Williamwhitmania taraxaci</name>
    <dbReference type="NCBI Taxonomy" id="1640674"/>
    <lineage>
        <taxon>Bacteria</taxon>
        <taxon>Pseudomonadati</taxon>
        <taxon>Bacteroidota</taxon>
        <taxon>Bacteroidia</taxon>
        <taxon>Bacteroidales</taxon>
        <taxon>Williamwhitmaniaceae</taxon>
        <taxon>Williamwhitmania</taxon>
    </lineage>
</organism>
<dbReference type="Proteomes" id="UP000199452">
    <property type="component" value="Unassembled WGS sequence"/>
</dbReference>
<dbReference type="RefSeq" id="WP_092439769.1">
    <property type="nucleotide sequence ID" value="NZ_FMYP01000056.1"/>
</dbReference>
<dbReference type="OrthoDB" id="9802385at2"/>
<protein>
    <submittedName>
        <fullName evidence="3">Uncharacterized protein</fullName>
    </submittedName>
</protein>
<evidence type="ECO:0000256" key="1">
    <source>
        <dbReference type="ARBA" id="ARBA00009251"/>
    </source>
</evidence>
<keyword evidence="2" id="KW-0238">DNA-binding</keyword>
<dbReference type="GO" id="GO:0000977">
    <property type="term" value="F:RNA polymerase II transcription regulatory region sequence-specific DNA binding"/>
    <property type="evidence" value="ECO:0007669"/>
    <property type="project" value="InterPro"/>
</dbReference>
<dbReference type="EMBL" id="FMYP01000056">
    <property type="protein sequence ID" value="SDC85366.1"/>
    <property type="molecule type" value="Genomic_DNA"/>
</dbReference>
<accession>A0A1G6Q0Q4</accession>
<gene>
    <name evidence="3" type="ORF">SAMN05216323_105616</name>
</gene>
<dbReference type="AlphaFoldDB" id="A0A1G6Q0Q4"/>
<dbReference type="STRING" id="1640674.SAMN05216323_105616"/>
<evidence type="ECO:0000256" key="2">
    <source>
        <dbReference type="ARBA" id="ARBA00023125"/>
    </source>
</evidence>
<dbReference type="Pfam" id="PF11680">
    <property type="entry name" value="DUF3276"/>
    <property type="match status" value="1"/>
</dbReference>
<dbReference type="InterPro" id="IPR006628">
    <property type="entry name" value="PUR-bd_fam"/>
</dbReference>